<reference evidence="1" key="1">
    <citation type="submission" date="2022-03" db="EMBL/GenBank/DDBJ databases">
        <title>Sea Food Isolates.</title>
        <authorList>
            <person name="Li c."/>
        </authorList>
    </citation>
    <scope>NUCLEOTIDE SEQUENCE</scope>
    <source>
        <strain evidence="1">19MO02SH05</strain>
    </source>
</reference>
<proteinExistence type="predicted"/>
<dbReference type="AlphaFoldDB" id="A0AAU6TNW8"/>
<gene>
    <name evidence="1" type="ORF">MRL64_15350</name>
</gene>
<dbReference type="EMBL" id="CP095343">
    <property type="protein sequence ID" value="XAG63309.1"/>
    <property type="molecule type" value="Genomic_DNA"/>
</dbReference>
<sequence>MAIESPLFQSAMELLGHSITHYNGKKELDRKLLILHLANAVELVLKDLVLDAGESIYKGPKETITIKVALKYYKISL</sequence>
<organism evidence="1">
    <name type="scientific">bacterium 19MO02SH05</name>
    <dbReference type="NCBI Taxonomy" id="2920696"/>
    <lineage>
        <taxon>Bacteria</taxon>
    </lineage>
</organism>
<name>A0AAU6TNW8_UNCXX</name>
<protein>
    <submittedName>
        <fullName evidence="1">Uncharacterized protein</fullName>
    </submittedName>
</protein>
<evidence type="ECO:0000313" key="1">
    <source>
        <dbReference type="EMBL" id="XAG63309.1"/>
    </source>
</evidence>
<accession>A0AAU6TNW8</accession>